<protein>
    <submittedName>
        <fullName evidence="4">Transglycosylase SLT domain-containing protein</fullName>
    </submittedName>
</protein>
<reference evidence="4 5" key="1">
    <citation type="submission" date="2024-08" db="EMBL/GenBank/DDBJ databases">
        <title>Clostridium lapicellarii sp. nov., and Clostridium renhuaiense sp. nov., two species isolated from the mud in a fermentation cellar used for producing sauce-flavour Chinese liquors.</title>
        <authorList>
            <person name="Yang F."/>
            <person name="Wang H."/>
            <person name="Chen L.Q."/>
            <person name="Zhou N."/>
            <person name="Lu J.J."/>
            <person name="Pu X.X."/>
            <person name="Wan B."/>
            <person name="Wang L."/>
            <person name="Liu S.J."/>
        </authorList>
    </citation>
    <scope>NUCLEOTIDE SEQUENCE [LARGE SCALE GENOMIC DNA]</scope>
    <source>
        <strain evidence="4 5">MT-5</strain>
    </source>
</reference>
<dbReference type="RefSeq" id="WP_369705103.1">
    <property type="nucleotide sequence ID" value="NZ_JBGEWD010000014.1"/>
</dbReference>
<accession>A0ABV4BRP4</accession>
<evidence type="ECO:0000313" key="5">
    <source>
        <dbReference type="Proteomes" id="UP001564657"/>
    </source>
</evidence>
<dbReference type="Gene3D" id="1.10.530.10">
    <property type="match status" value="1"/>
</dbReference>
<keyword evidence="2" id="KW-0812">Transmembrane</keyword>
<dbReference type="PANTHER" id="PTHR21525">
    <property type="entry name" value="MOTILE SPERM PROTEIN"/>
    <property type="match status" value="1"/>
</dbReference>
<feature type="coiled-coil region" evidence="1">
    <location>
        <begin position="145"/>
        <end position="207"/>
    </location>
</feature>
<evidence type="ECO:0000259" key="3">
    <source>
        <dbReference type="Pfam" id="PF01464"/>
    </source>
</evidence>
<dbReference type="InterPro" id="IPR023346">
    <property type="entry name" value="Lysozyme-like_dom_sf"/>
</dbReference>
<keyword evidence="2" id="KW-0472">Membrane</keyword>
<dbReference type="PANTHER" id="PTHR21525:SF9">
    <property type="entry name" value="CHANNEL_COLICIN DOMAIN-CONTAINING PROTEIN"/>
    <property type="match status" value="1"/>
</dbReference>
<name>A0ABV4BRP4_9CLOT</name>
<dbReference type="InterPro" id="IPR016024">
    <property type="entry name" value="ARM-type_fold"/>
</dbReference>
<dbReference type="CDD" id="cd13402">
    <property type="entry name" value="LT_TF-like"/>
    <property type="match status" value="1"/>
</dbReference>
<dbReference type="InterPro" id="IPR008258">
    <property type="entry name" value="Transglycosylase_SLT_dom_1"/>
</dbReference>
<keyword evidence="5" id="KW-1185">Reference proteome</keyword>
<sequence length="1665" mass="177269">MVGNDSVGKISLDLELTSDLGKQIEQAAGKIGEQIKASLSNIGNLDFGGIANNIGKSIEKSVESSMRNVQKTVEASINKAVSAAFSGIKGIKIPVEFDSPKSFSMPKQSFTVSTAQPRAPPMPKMDNSTQIEFIKSQIENWAAQLDLFSGKADQARAKVKELEAQIAELSKPTGNEILDNFINPNTIKDLQIELDKAQTELNKFASQSDKVGFKLADLDTQFARLSSIAKGATEGINTASDGINKVASESTKASSSMKNLSSSARSTGDSFRNSYSGMGGFMSSMFQWGIIFPMVAGGITTVGTFLGKSLIVNAQFANSLNLIKSNLYTAFMPIYNAVLPALNSLMSALATATAYIASFVSQLFGTTYNASFGAAQAMQNQIGAYDQTQKAAKQAATSLGTVGSSAANSSDKIKKAAKEAKGSVAAFDEVNQLQLMKDPTEKTPKPGKPAGDGVVTPIIPMPNMTPIETATAAWAEKFKSILAGLWAPFKQAWSAEGENTINAAKYALNGLGALIEAIGKSFYTVWTNGTGEKILVNLLRILQDILRIIGDISITFASAWNSGNIGTQVVQHLANALNNVLYLLDQMLQSVRFVWAEEGPTFANMFMQSLNLMSASIENITEKMGWIWDHGGQHAFEGLLKLGLKVGELALFILNNFVMPFVNWFVNMISPAIAVVLDWVGKLADKLSTFIDYLKGDGANYTRAFLILFSGFEATKFIIGIANSTLSIIANTTAKIANTLATSTNNTANQAGLVSKAKEIGANIQLIALYIKDAIVKAGSTAATIAHTVANAAGTVAQLAHNAAVGAWNVVCAIATATTKALSVAMDFLTGPIGLVVLAITAAIAIGVLLYQNWDTIKAKAAEIWDVVKQTVEWAMNAIGQKIAEIWDAAKDKFNEFKDYLGNVFATDWSTRFGAFGKVLNDFLDTIKIVWNTIKGVFGGIIDFVAGVFTGNWSRAWKGITEIFGSIFGGIVDIAKKPINGVIALIDAAIKAINKIHVDIPDWIPDIGGKSFGVDIPTIPYLAQGGIIDKPTLSMVGDAGKEAVVPLENNTGGLKMMAQMLSQEIKPSINANNTTPTVSGGISVNSEEGTEYGKNLNTNFAKGITDSSNVVTSAVSTIVTGITTAINNLVKSCIQYGQNIDVNLGVGITNNMDSIMNPLTNLINKITSSIQAFIQSCIGLGQNIDTSIGGGVTQNSSSVLTPLNNLINSITVNIRNLIHSCIGYGEDIDTNLANGIANNKDTVINTLNTFVIIIMDKDLTSFATDSIKYGQNMDISMSKGISGNADTILSAVNNLTSKIGSTLKTFTESCVNYGTSIVDELGSGIQASEDNLDSIVKDLTDKVVTQFKEGFGIHSPSRVMYAIGNYLMQGLINGMSSQNVSDFITKWIGDITSSAGGAASGNVSNWLTAAMMITGTPMGYLPFLENIAMNESTGNPLAINLWDSNAKAGHPSKGLMQMIDSTFSAHALPGMDDIYNPIDNAVSAIRYMISQYGSIENVPGIRSQMNGGGYVGYATGTNSAKKGLGWTGELGPEMIDFSGGEAVLTAMESIKLMDRAVNAIGRIKSAVSSFKTNIATLKQPELTMMQGRETNNNQSTSNNEFTDNLTTAIVNAILTALKLNSNNSNTNNTRDLVIQIDGAPFARILKPYLDKENQRVGNKLIIRTT</sequence>
<feature type="transmembrane region" description="Helical" evidence="2">
    <location>
        <begin position="828"/>
        <end position="851"/>
    </location>
</feature>
<evidence type="ECO:0000256" key="1">
    <source>
        <dbReference type="SAM" id="Coils"/>
    </source>
</evidence>
<dbReference type="SUPFAM" id="SSF53955">
    <property type="entry name" value="Lysozyme-like"/>
    <property type="match status" value="1"/>
</dbReference>
<dbReference type="Gene3D" id="6.10.140.1430">
    <property type="match status" value="1"/>
</dbReference>
<dbReference type="Proteomes" id="UP001564657">
    <property type="component" value="Unassembled WGS sequence"/>
</dbReference>
<dbReference type="SUPFAM" id="SSF48371">
    <property type="entry name" value="ARM repeat"/>
    <property type="match status" value="1"/>
</dbReference>
<gene>
    <name evidence="4" type="ORF">AB8U03_13595</name>
</gene>
<feature type="domain" description="Transglycosylase SLT" evidence="3">
    <location>
        <begin position="1423"/>
        <end position="1522"/>
    </location>
</feature>
<proteinExistence type="predicted"/>
<keyword evidence="2" id="KW-1133">Transmembrane helix</keyword>
<comment type="caution">
    <text evidence="4">The sequence shown here is derived from an EMBL/GenBank/DDBJ whole genome shotgun (WGS) entry which is preliminary data.</text>
</comment>
<dbReference type="EMBL" id="JBGEWD010000014">
    <property type="protein sequence ID" value="MEY8001210.1"/>
    <property type="molecule type" value="Genomic_DNA"/>
</dbReference>
<evidence type="ECO:0000313" key="4">
    <source>
        <dbReference type="EMBL" id="MEY8001210.1"/>
    </source>
</evidence>
<evidence type="ECO:0000256" key="2">
    <source>
        <dbReference type="SAM" id="Phobius"/>
    </source>
</evidence>
<keyword evidence="1" id="KW-0175">Coiled coil</keyword>
<dbReference type="Gene3D" id="1.10.287.1490">
    <property type="match status" value="1"/>
</dbReference>
<dbReference type="Pfam" id="PF01464">
    <property type="entry name" value="SLT"/>
    <property type="match status" value="1"/>
</dbReference>
<organism evidence="4 5">
    <name type="scientific">Clostridium moutaii</name>
    <dbReference type="NCBI Taxonomy" id="3240932"/>
    <lineage>
        <taxon>Bacteria</taxon>
        <taxon>Bacillati</taxon>
        <taxon>Bacillota</taxon>
        <taxon>Clostridia</taxon>
        <taxon>Eubacteriales</taxon>
        <taxon>Clostridiaceae</taxon>
        <taxon>Clostridium</taxon>
    </lineage>
</organism>